<dbReference type="GO" id="GO:0002935">
    <property type="term" value="F:tRNA (adenine(37)-C2)-methyltransferase activity"/>
    <property type="evidence" value="ECO:0007669"/>
    <property type="project" value="UniProtKB-UniRule"/>
</dbReference>
<accession>A0A450YL27</accession>
<feature type="binding site" evidence="14">
    <location>
        <position position="342"/>
    </location>
    <ligand>
        <name>S-adenosyl-L-methionine</name>
        <dbReference type="ChEBI" id="CHEBI:59789"/>
    </ligand>
</feature>
<evidence type="ECO:0000256" key="11">
    <source>
        <dbReference type="ARBA" id="ARBA00023004"/>
    </source>
</evidence>
<protein>
    <recommendedName>
        <fullName evidence="14">Dual-specificity RNA methyltransferase RlmN</fullName>
        <ecNumber evidence="14">2.1.1.192</ecNumber>
    </recommendedName>
    <alternativeName>
        <fullName evidence="14">23S rRNA (adenine(2503)-C(2))-methyltransferase</fullName>
    </alternativeName>
    <alternativeName>
        <fullName evidence="14">23S rRNA m2A2503 methyltransferase</fullName>
    </alternativeName>
    <alternativeName>
        <fullName evidence="14">Ribosomal RNA large subunit methyltransferase N</fullName>
    </alternativeName>
    <alternativeName>
        <fullName evidence="14">tRNA (adenine(37)-C(2))-methyltransferase</fullName>
    </alternativeName>
    <alternativeName>
        <fullName evidence="14">tRNA m2A37 methyltransferase</fullName>
    </alternativeName>
</protein>
<feature type="domain" description="Radical SAM core" evidence="15">
    <location>
        <begin position="127"/>
        <end position="379"/>
    </location>
</feature>
<evidence type="ECO:0000256" key="12">
    <source>
        <dbReference type="ARBA" id="ARBA00023014"/>
    </source>
</evidence>
<feature type="binding site" evidence="14">
    <location>
        <position position="243"/>
    </location>
    <ligand>
        <name>S-adenosyl-L-methionine</name>
        <dbReference type="ChEBI" id="CHEBI:59789"/>
    </ligand>
</feature>
<evidence type="ECO:0000256" key="6">
    <source>
        <dbReference type="ARBA" id="ARBA00022603"/>
    </source>
</evidence>
<dbReference type="SFLD" id="SFLDG01062">
    <property type="entry name" value="methyltransferase_(Class_A)"/>
    <property type="match status" value="1"/>
</dbReference>
<keyword evidence="13 14" id="KW-1015">Disulfide bond</keyword>
<dbReference type="InterPro" id="IPR013785">
    <property type="entry name" value="Aldolase_TIM"/>
</dbReference>
<comment type="similarity">
    <text evidence="2 14">Belongs to the radical SAM superfamily. RlmN family.</text>
</comment>
<dbReference type="InterPro" id="IPR048641">
    <property type="entry name" value="RlmN_N"/>
</dbReference>
<dbReference type="InterPro" id="IPR058240">
    <property type="entry name" value="rSAM_sf"/>
</dbReference>
<comment type="function">
    <text evidence="14">Specifically methylates position 2 of adenine 2503 in 23S rRNA and position 2 of adenine 37 in tRNAs. m2A2503 modification seems to play a crucial role in the proofreading step occurring at the peptidyl transferase center and thus would serve to optimize ribosomal fidelity.</text>
</comment>
<comment type="miscellaneous">
    <text evidence="14">Reaction proceeds by a ping-pong mechanism involving intermediate methylation of a conserved cysteine residue.</text>
</comment>
<dbReference type="FunFam" id="1.10.150.530:FF:000003">
    <property type="entry name" value="Dual-specificity RNA methyltransferase RlmN"/>
    <property type="match status" value="1"/>
</dbReference>
<dbReference type="InterPro" id="IPR027492">
    <property type="entry name" value="RNA_MTrfase_RlmN"/>
</dbReference>
<evidence type="ECO:0000256" key="13">
    <source>
        <dbReference type="ARBA" id="ARBA00023157"/>
    </source>
</evidence>
<dbReference type="Gene3D" id="1.10.150.530">
    <property type="match status" value="1"/>
</dbReference>
<dbReference type="PIRSF" id="PIRSF006004">
    <property type="entry name" value="CHP00048"/>
    <property type="match status" value="1"/>
</dbReference>
<dbReference type="Pfam" id="PF04055">
    <property type="entry name" value="Radical_SAM"/>
    <property type="match status" value="1"/>
</dbReference>
<keyword evidence="10 14" id="KW-0479">Metal-binding</keyword>
<keyword evidence="8 14" id="KW-0949">S-adenosyl-L-methionine</keyword>
<comment type="subcellular location">
    <subcellularLocation>
        <location evidence="1 14">Cytoplasm</location>
    </subcellularLocation>
</comment>
<dbReference type="GO" id="GO:0051539">
    <property type="term" value="F:4 iron, 4 sulfur cluster binding"/>
    <property type="evidence" value="ECO:0007669"/>
    <property type="project" value="UniProtKB-UniRule"/>
</dbReference>
<dbReference type="Gene3D" id="3.20.20.70">
    <property type="entry name" value="Aldolase class I"/>
    <property type="match status" value="1"/>
</dbReference>
<dbReference type="PROSITE" id="PS51918">
    <property type="entry name" value="RADICAL_SAM"/>
    <property type="match status" value="1"/>
</dbReference>
<dbReference type="NCBIfam" id="TIGR00048">
    <property type="entry name" value="rRNA_mod_RlmN"/>
    <property type="match status" value="1"/>
</dbReference>
<comment type="cofactor">
    <cofactor evidence="14">
        <name>[4Fe-4S] cluster</name>
        <dbReference type="ChEBI" id="CHEBI:49883"/>
    </cofactor>
    <text evidence="14">Binds 1 [4Fe-4S] cluster. The cluster is coordinated with 3 cysteines and an exchangeable S-adenosyl-L-methionine.</text>
</comment>
<evidence type="ECO:0000313" key="17">
    <source>
        <dbReference type="EMBL" id="VFK48169.1"/>
    </source>
</evidence>
<dbReference type="SFLD" id="SFLDF00275">
    <property type="entry name" value="adenosine_C2_methyltransferase"/>
    <property type="match status" value="1"/>
</dbReference>
<dbReference type="GO" id="GO:0000049">
    <property type="term" value="F:tRNA binding"/>
    <property type="evidence" value="ECO:0007669"/>
    <property type="project" value="UniProtKB-UniRule"/>
</dbReference>
<keyword evidence="4 14" id="KW-0963">Cytoplasm</keyword>
<dbReference type="EMBL" id="CAADFU010000115">
    <property type="protein sequence ID" value="VFK48169.1"/>
    <property type="molecule type" value="Genomic_DNA"/>
</dbReference>
<keyword evidence="5 14" id="KW-0698">rRNA processing</keyword>
<feature type="binding site" evidence="14">
    <location>
        <begin position="265"/>
        <end position="267"/>
    </location>
    <ligand>
        <name>S-adenosyl-L-methionine</name>
        <dbReference type="ChEBI" id="CHEBI:59789"/>
    </ligand>
</feature>
<keyword evidence="3 14" id="KW-0004">4Fe-4S</keyword>
<keyword evidence="6 14" id="KW-0489">Methyltransferase</keyword>
<keyword evidence="9 14" id="KW-0819">tRNA processing</keyword>
<dbReference type="HAMAP" id="MF_01849">
    <property type="entry name" value="RNA_methyltr_RlmN"/>
    <property type="match status" value="1"/>
</dbReference>
<keyword evidence="12 14" id="KW-0411">Iron-sulfur</keyword>
<evidence type="ECO:0000256" key="3">
    <source>
        <dbReference type="ARBA" id="ARBA00022485"/>
    </source>
</evidence>
<reference evidence="16" key="1">
    <citation type="submission" date="2019-02" db="EMBL/GenBank/DDBJ databases">
        <authorList>
            <person name="Gruber-Vodicka R. H."/>
            <person name="Seah K. B. B."/>
        </authorList>
    </citation>
    <scope>NUCLEOTIDE SEQUENCE</scope>
    <source>
        <strain evidence="17">BECK_S1320</strain>
        <strain evidence="16">BECK_S1321</strain>
    </source>
</reference>
<evidence type="ECO:0000256" key="7">
    <source>
        <dbReference type="ARBA" id="ARBA00022679"/>
    </source>
</evidence>
<name>A0A450YL27_9GAMM</name>
<dbReference type="CDD" id="cd01335">
    <property type="entry name" value="Radical_SAM"/>
    <property type="match status" value="1"/>
</dbReference>
<evidence type="ECO:0000256" key="5">
    <source>
        <dbReference type="ARBA" id="ARBA00022552"/>
    </source>
</evidence>
<feature type="active site" description="S-methylcysteine intermediate" evidence="14">
    <location>
        <position position="385"/>
    </location>
</feature>
<dbReference type="GO" id="GO:0030488">
    <property type="term" value="P:tRNA methylation"/>
    <property type="evidence" value="ECO:0007669"/>
    <property type="project" value="UniProtKB-UniRule"/>
</dbReference>
<dbReference type="FunFam" id="3.20.20.70:FF:000008">
    <property type="entry name" value="Dual-specificity RNA methyltransferase RlmN"/>
    <property type="match status" value="1"/>
</dbReference>
<evidence type="ECO:0000256" key="1">
    <source>
        <dbReference type="ARBA" id="ARBA00004496"/>
    </source>
</evidence>
<evidence type="ECO:0000256" key="4">
    <source>
        <dbReference type="ARBA" id="ARBA00022490"/>
    </source>
</evidence>
<evidence type="ECO:0000256" key="8">
    <source>
        <dbReference type="ARBA" id="ARBA00022691"/>
    </source>
</evidence>
<dbReference type="EMBL" id="CAADFR010000118">
    <property type="protein sequence ID" value="VFK42251.1"/>
    <property type="molecule type" value="Genomic_DNA"/>
</dbReference>
<proteinExistence type="inferred from homology"/>
<feature type="binding site" evidence="14">
    <location>
        <position position="141"/>
    </location>
    <ligand>
        <name>[4Fe-4S] cluster</name>
        <dbReference type="ChEBI" id="CHEBI:49883"/>
        <note>4Fe-4S-S-AdoMet</note>
    </ligand>
</feature>
<sequence length="398" mass="44112">MFFTSSGSRIEQNPPGIWKFFSVTDPTMARQKTNLLGLDFDAMTAFFAGLGERPFRATQLLKWIHQHGVFDFDAMTNLTKQLRAQLAEIAEIRLPEIIDHRISRDGSRKWLLRVDSENSVEMVFIPEDARGTLCVSSQVGCPLGCPFCATGKQGFRRNLESAEIIGQLHLARRLLVPPGISETPAGIDSPHSSPDARFPRKITNVVLMGMGEPLLNVDNVISATRLMLDDNAYGLARRRVTVSTAGVIPALKKLREQCPVSLAVSLHAPSDALRDRLVPINRKYPIAQLLDVCRQYVSHAPKDKITFEYVLLRHVNDQPDDARRLARLLQGLPAKINLIPFNPFPSAPYRAPSPNAVEAFRDILLAKGLMTIIRRTRGDDIAAACGQLAGIPSSAPRR</sequence>
<dbReference type="PANTHER" id="PTHR30544">
    <property type="entry name" value="23S RRNA METHYLTRANSFERASE"/>
    <property type="match status" value="1"/>
</dbReference>
<feature type="active site" description="Proton acceptor" evidence="14">
    <location>
        <position position="121"/>
    </location>
</feature>
<dbReference type="SUPFAM" id="SSF102114">
    <property type="entry name" value="Radical SAM enzymes"/>
    <property type="match status" value="1"/>
</dbReference>
<evidence type="ECO:0000313" key="16">
    <source>
        <dbReference type="EMBL" id="VFK42251.1"/>
    </source>
</evidence>
<evidence type="ECO:0000256" key="9">
    <source>
        <dbReference type="ARBA" id="ARBA00022694"/>
    </source>
</evidence>
<evidence type="ECO:0000259" key="15">
    <source>
        <dbReference type="PROSITE" id="PS51918"/>
    </source>
</evidence>
<dbReference type="EC" id="2.1.1.192" evidence="14"/>
<comment type="caution">
    <text evidence="14">Lacks conserved residue(s) required for the propagation of feature annotation.</text>
</comment>
<dbReference type="PANTHER" id="PTHR30544:SF5">
    <property type="entry name" value="RADICAL SAM CORE DOMAIN-CONTAINING PROTEIN"/>
    <property type="match status" value="1"/>
</dbReference>
<keyword evidence="7 14" id="KW-0808">Transferase</keyword>
<evidence type="ECO:0000256" key="2">
    <source>
        <dbReference type="ARBA" id="ARBA00007544"/>
    </source>
</evidence>
<dbReference type="InterPro" id="IPR040072">
    <property type="entry name" value="Methyltransferase_A"/>
</dbReference>
<dbReference type="InterPro" id="IPR007197">
    <property type="entry name" value="rSAM"/>
</dbReference>
<dbReference type="InterPro" id="IPR004383">
    <property type="entry name" value="rRNA_lsu_MTrfase_RlmN/Cfr"/>
</dbReference>
<dbReference type="AlphaFoldDB" id="A0A450YL27"/>
<dbReference type="GO" id="GO:0019843">
    <property type="term" value="F:rRNA binding"/>
    <property type="evidence" value="ECO:0007669"/>
    <property type="project" value="UniProtKB-UniRule"/>
</dbReference>
<dbReference type="GO" id="GO:0070475">
    <property type="term" value="P:rRNA base methylation"/>
    <property type="evidence" value="ECO:0007669"/>
    <property type="project" value="UniProtKB-UniRule"/>
</dbReference>
<comment type="catalytic activity">
    <reaction evidence="14">
        <text>adenosine(37) in tRNA + 2 reduced [2Fe-2S]-[ferredoxin] + 2 S-adenosyl-L-methionine = 2-methyladenosine(37) in tRNA + 5'-deoxyadenosine + L-methionine + 2 oxidized [2Fe-2S]-[ferredoxin] + S-adenosyl-L-homocysteine</text>
        <dbReference type="Rhea" id="RHEA:43332"/>
        <dbReference type="Rhea" id="RHEA-COMP:10000"/>
        <dbReference type="Rhea" id="RHEA-COMP:10001"/>
        <dbReference type="Rhea" id="RHEA-COMP:10162"/>
        <dbReference type="Rhea" id="RHEA-COMP:10485"/>
        <dbReference type="ChEBI" id="CHEBI:17319"/>
        <dbReference type="ChEBI" id="CHEBI:33737"/>
        <dbReference type="ChEBI" id="CHEBI:33738"/>
        <dbReference type="ChEBI" id="CHEBI:57844"/>
        <dbReference type="ChEBI" id="CHEBI:57856"/>
        <dbReference type="ChEBI" id="CHEBI:59789"/>
        <dbReference type="ChEBI" id="CHEBI:74411"/>
        <dbReference type="ChEBI" id="CHEBI:74497"/>
        <dbReference type="EC" id="2.1.1.192"/>
    </reaction>
</comment>
<feature type="binding site" evidence="14">
    <location>
        <position position="148"/>
    </location>
    <ligand>
        <name>[4Fe-4S] cluster</name>
        <dbReference type="ChEBI" id="CHEBI:49883"/>
        <note>4Fe-4S-S-AdoMet</note>
    </ligand>
</feature>
<feature type="binding site" evidence="14">
    <location>
        <begin position="211"/>
        <end position="212"/>
    </location>
    <ligand>
        <name>S-adenosyl-L-methionine</name>
        <dbReference type="ChEBI" id="CHEBI:59789"/>
    </ligand>
</feature>
<dbReference type="GO" id="GO:0070040">
    <property type="term" value="F:rRNA (adenine(2503)-C2-)-methyltransferase activity"/>
    <property type="evidence" value="ECO:0007669"/>
    <property type="project" value="UniProtKB-UniRule"/>
</dbReference>
<keyword evidence="11 14" id="KW-0408">Iron</keyword>
<evidence type="ECO:0000256" key="10">
    <source>
        <dbReference type="ARBA" id="ARBA00022723"/>
    </source>
</evidence>
<evidence type="ECO:0000256" key="14">
    <source>
        <dbReference type="HAMAP-Rule" id="MF_01849"/>
    </source>
</evidence>
<dbReference type="SFLD" id="SFLDS00029">
    <property type="entry name" value="Radical_SAM"/>
    <property type="match status" value="1"/>
</dbReference>
<comment type="catalytic activity">
    <reaction evidence="14">
        <text>adenosine(2503) in 23S rRNA + 2 reduced [2Fe-2S]-[ferredoxin] + 2 S-adenosyl-L-methionine = 2-methyladenosine(2503) in 23S rRNA + 5'-deoxyadenosine + L-methionine + 2 oxidized [2Fe-2S]-[ferredoxin] + S-adenosyl-L-homocysteine</text>
        <dbReference type="Rhea" id="RHEA:42916"/>
        <dbReference type="Rhea" id="RHEA-COMP:10000"/>
        <dbReference type="Rhea" id="RHEA-COMP:10001"/>
        <dbReference type="Rhea" id="RHEA-COMP:10152"/>
        <dbReference type="Rhea" id="RHEA-COMP:10282"/>
        <dbReference type="ChEBI" id="CHEBI:17319"/>
        <dbReference type="ChEBI" id="CHEBI:33737"/>
        <dbReference type="ChEBI" id="CHEBI:33738"/>
        <dbReference type="ChEBI" id="CHEBI:57844"/>
        <dbReference type="ChEBI" id="CHEBI:57856"/>
        <dbReference type="ChEBI" id="CHEBI:59789"/>
        <dbReference type="ChEBI" id="CHEBI:74411"/>
        <dbReference type="ChEBI" id="CHEBI:74497"/>
        <dbReference type="EC" id="2.1.1.192"/>
    </reaction>
</comment>
<dbReference type="GO" id="GO:0005737">
    <property type="term" value="C:cytoplasm"/>
    <property type="evidence" value="ECO:0007669"/>
    <property type="project" value="UniProtKB-SubCell"/>
</dbReference>
<organism evidence="16">
    <name type="scientific">Candidatus Kentrum sp. SD</name>
    <dbReference type="NCBI Taxonomy" id="2126332"/>
    <lineage>
        <taxon>Bacteria</taxon>
        <taxon>Pseudomonadati</taxon>
        <taxon>Pseudomonadota</taxon>
        <taxon>Gammaproteobacteria</taxon>
        <taxon>Candidatus Kentrum</taxon>
    </lineage>
</organism>
<dbReference type="Pfam" id="PF21016">
    <property type="entry name" value="RlmN_N"/>
    <property type="match status" value="1"/>
</dbReference>
<dbReference type="GO" id="GO:0046872">
    <property type="term" value="F:metal ion binding"/>
    <property type="evidence" value="ECO:0007669"/>
    <property type="project" value="UniProtKB-KW"/>
</dbReference>
<gene>
    <name evidence="14" type="primary">rlmN</name>
    <name evidence="17" type="ORF">BECKSD772E_GA0070983_111510</name>
    <name evidence="16" type="ORF">BECKSD772F_GA0070984_11187</name>
</gene>
<feature type="binding site" evidence="14">
    <location>
        <position position="145"/>
    </location>
    <ligand>
        <name>[4Fe-4S] cluster</name>
        <dbReference type="ChEBI" id="CHEBI:49883"/>
        <note>4Fe-4S-S-AdoMet</note>
    </ligand>
</feature>